<dbReference type="Proteomes" id="UP000249390">
    <property type="component" value="Unassembled WGS sequence"/>
</dbReference>
<proteinExistence type="predicted"/>
<accession>A0A328DCC6</accession>
<protein>
    <submittedName>
        <fullName evidence="1">Uncharacterized protein</fullName>
    </submittedName>
</protein>
<sequence>MLHPVIIFSPEPSKFAKSEGLAEEEKAATPLIALSVPPDGAPPAYAANETTKTKVVTNAEEKQNDSIEIPALNSRVANVQKGCPRKFKRLTISSHLTPTDMETVNGSKGKTVANSSMALEIATPSHSTNEKPKSDIAYEASATSNSNETEANDNLSIQTVLRVSANEEITTNGPLPTILLQLSK</sequence>
<dbReference type="AlphaFoldDB" id="A0A328DCC6"/>
<organism evidence="1 2">
    <name type="scientific">Cuscuta australis</name>
    <dbReference type="NCBI Taxonomy" id="267555"/>
    <lineage>
        <taxon>Eukaryota</taxon>
        <taxon>Viridiplantae</taxon>
        <taxon>Streptophyta</taxon>
        <taxon>Embryophyta</taxon>
        <taxon>Tracheophyta</taxon>
        <taxon>Spermatophyta</taxon>
        <taxon>Magnoliopsida</taxon>
        <taxon>eudicotyledons</taxon>
        <taxon>Gunneridae</taxon>
        <taxon>Pentapetalae</taxon>
        <taxon>asterids</taxon>
        <taxon>lamiids</taxon>
        <taxon>Solanales</taxon>
        <taxon>Convolvulaceae</taxon>
        <taxon>Cuscuteae</taxon>
        <taxon>Cuscuta</taxon>
        <taxon>Cuscuta subgen. Grammica</taxon>
        <taxon>Cuscuta sect. Cleistogrammica</taxon>
    </lineage>
</organism>
<evidence type="ECO:0000313" key="2">
    <source>
        <dbReference type="Proteomes" id="UP000249390"/>
    </source>
</evidence>
<gene>
    <name evidence="1" type="ORF">DM860_012576</name>
</gene>
<dbReference type="EMBL" id="NQVE01000156">
    <property type="protein sequence ID" value="RAL43435.1"/>
    <property type="molecule type" value="Genomic_DNA"/>
</dbReference>
<reference evidence="1 2" key="1">
    <citation type="submission" date="2018-06" db="EMBL/GenBank/DDBJ databases">
        <title>The Genome of Cuscuta australis (Dodder) Provides Insight into the Evolution of Plant Parasitism.</title>
        <authorList>
            <person name="Liu H."/>
        </authorList>
    </citation>
    <scope>NUCLEOTIDE SEQUENCE [LARGE SCALE GENOMIC DNA]</scope>
    <source>
        <strain evidence="2">cv. Yunnan</strain>
        <tissue evidence="1">Vines</tissue>
    </source>
</reference>
<evidence type="ECO:0000313" key="1">
    <source>
        <dbReference type="EMBL" id="RAL43435.1"/>
    </source>
</evidence>
<keyword evidence="2" id="KW-1185">Reference proteome</keyword>
<comment type="caution">
    <text evidence="1">The sequence shown here is derived from an EMBL/GenBank/DDBJ whole genome shotgun (WGS) entry which is preliminary data.</text>
</comment>
<name>A0A328DCC6_9ASTE</name>